<sequence>MLSVARSNDIKVPYEEEINGFTIYIEDNPDRWCGGYIWSVSKNESEVESGLEFSAVEAFKQVHTYVLTLITVP</sequence>
<keyword evidence="2" id="KW-1185">Reference proteome</keyword>
<gene>
    <name evidence="1" type="ORF">KQY15_14840</name>
</gene>
<proteinExistence type="predicted"/>
<accession>A0ABS6MNI9</accession>
<protein>
    <submittedName>
        <fullName evidence="1">Uncharacterized protein</fullName>
    </submittedName>
</protein>
<reference evidence="1 2" key="1">
    <citation type="submission" date="2021-06" db="EMBL/GenBank/DDBJ databases">
        <title>Rheinheimera indica sp. nov., isolated from deep-sea sediment.</title>
        <authorList>
            <person name="Wang Z."/>
            <person name="Zhang X.-Y."/>
        </authorList>
    </citation>
    <scope>NUCLEOTIDE SEQUENCE [LARGE SCALE GENOMIC DNA]</scope>
    <source>
        <strain evidence="1 2">SM2107</strain>
    </source>
</reference>
<evidence type="ECO:0000313" key="2">
    <source>
        <dbReference type="Proteomes" id="UP000704611"/>
    </source>
</evidence>
<comment type="caution">
    <text evidence="1">The sequence shown here is derived from an EMBL/GenBank/DDBJ whole genome shotgun (WGS) entry which is preliminary data.</text>
</comment>
<dbReference type="EMBL" id="JAHRID010000007">
    <property type="protein sequence ID" value="MBV2130370.1"/>
    <property type="molecule type" value="Genomic_DNA"/>
</dbReference>
<evidence type="ECO:0000313" key="1">
    <source>
        <dbReference type="EMBL" id="MBV2130370.1"/>
    </source>
</evidence>
<dbReference type="RefSeq" id="WP_217670521.1">
    <property type="nucleotide sequence ID" value="NZ_JAHRID010000007.1"/>
</dbReference>
<organism evidence="1 2">
    <name type="scientific">Arsukibacterium indicum</name>
    <dbReference type="NCBI Taxonomy" id="2848612"/>
    <lineage>
        <taxon>Bacteria</taxon>
        <taxon>Pseudomonadati</taxon>
        <taxon>Pseudomonadota</taxon>
        <taxon>Gammaproteobacteria</taxon>
        <taxon>Chromatiales</taxon>
        <taxon>Chromatiaceae</taxon>
        <taxon>Arsukibacterium</taxon>
    </lineage>
</organism>
<name>A0ABS6MNI9_9GAMM</name>
<dbReference type="Proteomes" id="UP000704611">
    <property type="component" value="Unassembled WGS sequence"/>
</dbReference>